<feature type="region of interest" description="Disordered" evidence="7">
    <location>
        <begin position="410"/>
        <end position="491"/>
    </location>
</feature>
<evidence type="ECO:0000313" key="10">
    <source>
        <dbReference type="EnsemblPlants" id="KEH19719"/>
    </source>
</evidence>
<keyword evidence="11" id="KW-1185">Reference proteome</keyword>
<dbReference type="Pfam" id="PF07899">
    <property type="entry name" value="Frigida"/>
    <property type="match status" value="1"/>
</dbReference>
<keyword evidence="6" id="KW-0175">Coiled coil</keyword>
<dbReference type="PANTHER" id="PTHR31791:SF37">
    <property type="entry name" value="A_TM021B04.7 PROTEIN"/>
    <property type="match status" value="1"/>
</dbReference>
<dbReference type="Proteomes" id="UP000002051">
    <property type="component" value="Chromosome 8"/>
</dbReference>
<protein>
    <recommendedName>
        <fullName evidence="5">FRIGIDA-like protein</fullName>
    </recommendedName>
</protein>
<accession>A0A072TQD0</accession>
<dbReference type="Gramene" id="rna47304">
    <property type="protein sequence ID" value="RHN41031.1"/>
    <property type="gene ID" value="gene47304"/>
</dbReference>
<evidence type="ECO:0000256" key="7">
    <source>
        <dbReference type="SAM" id="MobiDB-lite"/>
    </source>
</evidence>
<dbReference type="EnsemblPlants" id="KEH19719">
    <property type="protein sequence ID" value="KEH19719"/>
    <property type="gene ID" value="MTR_8g467200"/>
</dbReference>
<dbReference type="GO" id="GO:0030154">
    <property type="term" value="P:cell differentiation"/>
    <property type="evidence" value="ECO:0007669"/>
    <property type="project" value="UniProtKB-KW"/>
</dbReference>
<dbReference type="PANTHER" id="PTHR31791">
    <property type="entry name" value="FRIGIDA-LIKE PROTEIN 3-RELATED"/>
    <property type="match status" value="1"/>
</dbReference>
<gene>
    <name evidence="10" type="primary">25502688</name>
    <name evidence="8" type="ordered locus">MTR_8g467200</name>
    <name evidence="9" type="ORF">MtrunA17_Chr8g0361651</name>
</gene>
<dbReference type="KEGG" id="mtr:25502688"/>
<dbReference type="AlphaFoldDB" id="A0A072TQD0"/>
<dbReference type="InterPro" id="IPR012474">
    <property type="entry name" value="Frigida"/>
</dbReference>
<keyword evidence="4 5" id="KW-0287">Flowering</keyword>
<name>A0A072TQD0_MEDTR</name>
<reference evidence="8 11" key="1">
    <citation type="journal article" date="2011" name="Nature">
        <title>The Medicago genome provides insight into the evolution of rhizobial symbioses.</title>
        <authorList>
            <person name="Young N.D."/>
            <person name="Debelle F."/>
            <person name="Oldroyd G.E."/>
            <person name="Geurts R."/>
            <person name="Cannon S.B."/>
            <person name="Udvardi M.K."/>
            <person name="Benedito V.A."/>
            <person name="Mayer K.F."/>
            <person name="Gouzy J."/>
            <person name="Schoof H."/>
            <person name="Van de Peer Y."/>
            <person name="Proost S."/>
            <person name="Cook D.R."/>
            <person name="Meyers B.C."/>
            <person name="Spannagl M."/>
            <person name="Cheung F."/>
            <person name="De Mita S."/>
            <person name="Krishnakumar V."/>
            <person name="Gundlach H."/>
            <person name="Zhou S."/>
            <person name="Mudge J."/>
            <person name="Bharti A.K."/>
            <person name="Murray J.D."/>
            <person name="Naoumkina M.A."/>
            <person name="Rosen B."/>
            <person name="Silverstein K.A."/>
            <person name="Tang H."/>
            <person name="Rombauts S."/>
            <person name="Zhao P.X."/>
            <person name="Zhou P."/>
            <person name="Barbe V."/>
            <person name="Bardou P."/>
            <person name="Bechner M."/>
            <person name="Bellec A."/>
            <person name="Berger A."/>
            <person name="Berges H."/>
            <person name="Bidwell S."/>
            <person name="Bisseling T."/>
            <person name="Choisne N."/>
            <person name="Couloux A."/>
            <person name="Denny R."/>
            <person name="Deshpande S."/>
            <person name="Dai X."/>
            <person name="Doyle J.J."/>
            <person name="Dudez A.M."/>
            <person name="Farmer A.D."/>
            <person name="Fouteau S."/>
            <person name="Franken C."/>
            <person name="Gibelin C."/>
            <person name="Gish J."/>
            <person name="Goldstein S."/>
            <person name="Gonzalez A.J."/>
            <person name="Green P.J."/>
            <person name="Hallab A."/>
            <person name="Hartog M."/>
            <person name="Hua A."/>
            <person name="Humphray S.J."/>
            <person name="Jeong D.H."/>
            <person name="Jing Y."/>
            <person name="Jocker A."/>
            <person name="Kenton S.M."/>
            <person name="Kim D.J."/>
            <person name="Klee K."/>
            <person name="Lai H."/>
            <person name="Lang C."/>
            <person name="Lin S."/>
            <person name="Macmil S.L."/>
            <person name="Magdelenat G."/>
            <person name="Matthews L."/>
            <person name="McCorrison J."/>
            <person name="Monaghan E.L."/>
            <person name="Mun J.H."/>
            <person name="Najar F.Z."/>
            <person name="Nicholson C."/>
            <person name="Noirot C."/>
            <person name="O'Bleness M."/>
            <person name="Paule C.R."/>
            <person name="Poulain J."/>
            <person name="Prion F."/>
            <person name="Qin B."/>
            <person name="Qu C."/>
            <person name="Retzel E.F."/>
            <person name="Riddle C."/>
            <person name="Sallet E."/>
            <person name="Samain S."/>
            <person name="Samson N."/>
            <person name="Sanders I."/>
            <person name="Saurat O."/>
            <person name="Scarpelli C."/>
            <person name="Schiex T."/>
            <person name="Segurens B."/>
            <person name="Severin A.J."/>
            <person name="Sherrier D.J."/>
            <person name="Shi R."/>
            <person name="Sims S."/>
            <person name="Singer S.R."/>
            <person name="Sinharoy S."/>
            <person name="Sterck L."/>
            <person name="Viollet A."/>
            <person name="Wang B.B."/>
            <person name="Wang K."/>
            <person name="Wang M."/>
            <person name="Wang X."/>
            <person name="Warfsmann J."/>
            <person name="Weissenbach J."/>
            <person name="White D.D."/>
            <person name="White J.D."/>
            <person name="Wiley G.B."/>
            <person name="Wincker P."/>
            <person name="Xing Y."/>
            <person name="Yang L."/>
            <person name="Yao Z."/>
            <person name="Ying F."/>
            <person name="Zhai J."/>
            <person name="Zhou L."/>
            <person name="Zuber A."/>
            <person name="Denarie J."/>
            <person name="Dixon R.A."/>
            <person name="May G.D."/>
            <person name="Schwartz D.C."/>
            <person name="Rogers J."/>
            <person name="Quetier F."/>
            <person name="Town C.D."/>
            <person name="Roe B.A."/>
        </authorList>
    </citation>
    <scope>NUCLEOTIDE SEQUENCE [LARGE SCALE GENOMIC DNA]</scope>
    <source>
        <strain evidence="8">A17</strain>
        <strain evidence="10 11">cv. Jemalong A17</strain>
    </source>
</reference>
<comment type="similarity">
    <text evidence="1 5">Belongs to the Frigida family.</text>
</comment>
<evidence type="ECO:0000256" key="6">
    <source>
        <dbReference type="SAM" id="Coils"/>
    </source>
</evidence>
<dbReference type="EMBL" id="CM001224">
    <property type="protein sequence ID" value="KEH19719.1"/>
    <property type="molecule type" value="Genomic_DNA"/>
</dbReference>
<evidence type="ECO:0000256" key="3">
    <source>
        <dbReference type="ARBA" id="ARBA00022782"/>
    </source>
</evidence>
<proteinExistence type="inferred from homology"/>
<reference evidence="8 11" key="2">
    <citation type="journal article" date="2014" name="BMC Genomics">
        <title>An improved genome release (version Mt4.0) for the model legume Medicago truncatula.</title>
        <authorList>
            <person name="Tang H."/>
            <person name="Krishnakumar V."/>
            <person name="Bidwell S."/>
            <person name="Rosen B."/>
            <person name="Chan A."/>
            <person name="Zhou S."/>
            <person name="Gentzbittel L."/>
            <person name="Childs K.L."/>
            <person name="Yandell M."/>
            <person name="Gundlach H."/>
            <person name="Mayer K.F."/>
            <person name="Schwartz D.C."/>
            <person name="Town C.D."/>
        </authorList>
    </citation>
    <scope>GENOME REANNOTATION</scope>
    <source>
        <strain evidence="8">A17</strain>
        <strain evidence="10 11">cv. Jemalong A17</strain>
    </source>
</reference>
<dbReference type="HOGENOM" id="CLU_555960_0_0_1"/>
<evidence type="ECO:0000256" key="5">
    <source>
        <dbReference type="RuleBase" id="RU364012"/>
    </source>
</evidence>
<dbReference type="EMBL" id="PSQE01000008">
    <property type="protein sequence ID" value="RHN41031.1"/>
    <property type="molecule type" value="Genomic_DNA"/>
</dbReference>
<evidence type="ECO:0000313" key="11">
    <source>
        <dbReference type="Proteomes" id="UP000002051"/>
    </source>
</evidence>
<evidence type="ECO:0000256" key="4">
    <source>
        <dbReference type="ARBA" id="ARBA00023089"/>
    </source>
</evidence>
<dbReference type="STRING" id="3880.A0A072TQD0"/>
<reference evidence="10" key="3">
    <citation type="submission" date="2015-04" db="UniProtKB">
        <authorList>
            <consortium name="EnsemblPlants"/>
        </authorList>
    </citation>
    <scope>IDENTIFICATION</scope>
    <source>
        <strain evidence="10">cv. Jemalong A17</strain>
    </source>
</reference>
<keyword evidence="2 5" id="KW-0217">Developmental protein</keyword>
<reference evidence="9" key="5">
    <citation type="journal article" date="2018" name="Nat. Plants">
        <title>Whole-genome landscape of Medicago truncatula symbiotic genes.</title>
        <authorList>
            <person name="Pecrix Y."/>
            <person name="Gamas P."/>
            <person name="Carrere S."/>
        </authorList>
    </citation>
    <scope>NUCLEOTIDE SEQUENCE</scope>
    <source>
        <tissue evidence="9">Leaves</tissue>
    </source>
</reference>
<keyword evidence="3 5" id="KW-0221">Differentiation</keyword>
<evidence type="ECO:0000313" key="12">
    <source>
        <dbReference type="Proteomes" id="UP000265566"/>
    </source>
</evidence>
<dbReference type="Proteomes" id="UP000265566">
    <property type="component" value="Chromosome 8"/>
</dbReference>
<sequence length="491" mass="57460">MEPPHSILKMMKDYNALQLLKSVQESNLWYGDLYAKPRKFDSLTRLVDENEQRLQSIQQELNAKPREFDCLTRLVDENEKLLQSIQQELNAKHREFDCLSQMGLIKERNYEVDEKEKRLREKASDIENQEKDLESKEKFYQVRANLYNQTSHTTNDGGNFQLLSNGPGLNHNGILVNLQTAPNLGQLVLDIIRNTMIRREEGIIIEKTQIFLLDQLARISPHIDPDVKYEAMKLALELKETVRGYTEDSLVVLGFLLVLSSYELFPHSNFNEDEVLKLFEVVAHHKEAVELFRTLGFVDKISYFVDNLIKNLRHIGAVRFIFAYNLVDKYRLVSIVMLQLEMQKAKEISYEVVRREKHREPKVKARDTEIASLKDILQCISDCNLEHHHNLVGEIKKRILVLEQENHKENSVSIASDSESSSKEKKRARKAVSKNQVKEQQLAQKKTYDVAGTKNQVRVQHREEKQPQVEMQQIQERKHVNYQEYYDNSSR</sequence>
<evidence type="ECO:0000313" key="9">
    <source>
        <dbReference type="EMBL" id="RHN41031.1"/>
    </source>
</evidence>
<dbReference type="GO" id="GO:0009908">
    <property type="term" value="P:flower development"/>
    <property type="evidence" value="ECO:0007669"/>
    <property type="project" value="UniProtKB-KW"/>
</dbReference>
<reference evidence="12" key="4">
    <citation type="journal article" date="2018" name="Nat. Plants">
        <title>Whole-genome landscape of Medicago truncatula symbiotic genes.</title>
        <authorList>
            <person name="Pecrix Y."/>
            <person name="Staton S.E."/>
            <person name="Sallet E."/>
            <person name="Lelandais-Briere C."/>
            <person name="Moreau S."/>
            <person name="Carrere S."/>
            <person name="Blein T."/>
            <person name="Jardinaud M.F."/>
            <person name="Latrasse D."/>
            <person name="Zouine M."/>
            <person name="Zahm M."/>
            <person name="Kreplak J."/>
            <person name="Mayjonade B."/>
            <person name="Satge C."/>
            <person name="Perez M."/>
            <person name="Cauet S."/>
            <person name="Marande W."/>
            <person name="Chantry-Darmon C."/>
            <person name="Lopez-Roques C."/>
            <person name="Bouchez O."/>
            <person name="Berard A."/>
            <person name="Debelle F."/>
            <person name="Munos S."/>
            <person name="Bendahmane A."/>
            <person name="Berges H."/>
            <person name="Niebel A."/>
            <person name="Buitink J."/>
            <person name="Frugier F."/>
            <person name="Benhamed M."/>
            <person name="Crespi M."/>
            <person name="Gouzy J."/>
            <person name="Gamas P."/>
        </authorList>
    </citation>
    <scope>NUCLEOTIDE SEQUENCE [LARGE SCALE GENOMIC DNA]</scope>
    <source>
        <strain evidence="12">cv. Jemalong A17</strain>
    </source>
</reference>
<evidence type="ECO:0000256" key="1">
    <source>
        <dbReference type="ARBA" id="ARBA00008956"/>
    </source>
</evidence>
<evidence type="ECO:0000313" key="8">
    <source>
        <dbReference type="EMBL" id="KEH19719.1"/>
    </source>
</evidence>
<organism evidence="8 11">
    <name type="scientific">Medicago truncatula</name>
    <name type="common">Barrel medic</name>
    <name type="synonym">Medicago tribuloides</name>
    <dbReference type="NCBI Taxonomy" id="3880"/>
    <lineage>
        <taxon>Eukaryota</taxon>
        <taxon>Viridiplantae</taxon>
        <taxon>Streptophyta</taxon>
        <taxon>Embryophyta</taxon>
        <taxon>Tracheophyta</taxon>
        <taxon>Spermatophyta</taxon>
        <taxon>Magnoliopsida</taxon>
        <taxon>eudicotyledons</taxon>
        <taxon>Gunneridae</taxon>
        <taxon>Pentapetalae</taxon>
        <taxon>rosids</taxon>
        <taxon>fabids</taxon>
        <taxon>Fabales</taxon>
        <taxon>Fabaceae</taxon>
        <taxon>Papilionoideae</taxon>
        <taxon>50 kb inversion clade</taxon>
        <taxon>NPAAA clade</taxon>
        <taxon>Hologalegina</taxon>
        <taxon>IRL clade</taxon>
        <taxon>Trifolieae</taxon>
        <taxon>Medicago</taxon>
    </lineage>
</organism>
<feature type="coiled-coil region" evidence="6">
    <location>
        <begin position="40"/>
        <end position="136"/>
    </location>
</feature>
<evidence type="ECO:0000256" key="2">
    <source>
        <dbReference type="ARBA" id="ARBA00022473"/>
    </source>
</evidence>